<evidence type="ECO:0000256" key="2">
    <source>
        <dbReference type="SAM" id="SignalP"/>
    </source>
</evidence>
<dbReference type="CDD" id="cd02258">
    <property type="entry name" value="Peptidase_C25_N"/>
    <property type="match status" value="1"/>
</dbReference>
<dbReference type="RefSeq" id="WP_251967923.1">
    <property type="nucleotide sequence ID" value="NZ_CP146284.1"/>
</dbReference>
<feature type="chain" id="PRO_5045624428" evidence="2">
    <location>
        <begin position="21"/>
        <end position="1129"/>
    </location>
</feature>
<dbReference type="NCBIfam" id="NF033707">
    <property type="entry name" value="T9SS_sortase"/>
    <property type="match status" value="1"/>
</dbReference>
<dbReference type="Gene3D" id="2.60.40.4070">
    <property type="match status" value="1"/>
</dbReference>
<evidence type="ECO:0000259" key="3">
    <source>
        <dbReference type="Pfam" id="PF01364"/>
    </source>
</evidence>
<dbReference type="EMBL" id="CP146284">
    <property type="protein sequence ID" value="WWV65414.1"/>
    <property type="molecule type" value="Genomic_DNA"/>
</dbReference>
<dbReference type="Gene3D" id="3.40.50.1460">
    <property type="match status" value="1"/>
</dbReference>
<feature type="signal peptide" evidence="2">
    <location>
        <begin position="1"/>
        <end position="20"/>
    </location>
</feature>
<proteinExistence type="predicted"/>
<dbReference type="Proteomes" id="UP001320603">
    <property type="component" value="Chromosome"/>
</dbReference>
<dbReference type="Pfam" id="PF01364">
    <property type="entry name" value="Peptidase_C25"/>
    <property type="match status" value="1"/>
</dbReference>
<keyword evidence="1 2" id="KW-0732">Signal</keyword>
<feature type="domain" description="Gingipain" evidence="3">
    <location>
        <begin position="390"/>
        <end position="762"/>
    </location>
</feature>
<accession>A0ABZ2IKZ7</accession>
<dbReference type="Gene3D" id="3.40.50.10390">
    <property type="entry name" value="Gingipain r, domain 1"/>
    <property type="match status" value="1"/>
</dbReference>
<gene>
    <name evidence="4" type="primary">porU</name>
    <name evidence="4" type="ORF">NEE14_010370</name>
</gene>
<evidence type="ECO:0000313" key="4">
    <source>
        <dbReference type="EMBL" id="WWV65414.1"/>
    </source>
</evidence>
<organism evidence="4 5">
    <name type="scientific">Parabacteroides absconsus</name>
    <dbReference type="NCBI Taxonomy" id="2951805"/>
    <lineage>
        <taxon>Bacteria</taxon>
        <taxon>Pseudomonadati</taxon>
        <taxon>Bacteroidota</taxon>
        <taxon>Bacteroidia</taxon>
        <taxon>Bacteroidales</taxon>
        <taxon>Tannerellaceae</taxon>
        <taxon>Parabacteroides</taxon>
    </lineage>
</organism>
<sequence>MKRFLSFFIAVLLSFSSAWAVGNYTSQSVLSSGHWVKIKVTKNGVYKLTASDLSKMGFSDPSKVSIYGYGGWILDEKFSDSAYHDDLPAVPVWRDGSTLYFYARGTVKWDYETVNTQENKKLFVHTNNPYATAGYYFVTDATETHDMPEQASVEGAVRQISTFDDYQVWEKDEVAVNESGRELFGESFISTTTRNFTFSVPGITSDDAEVTMRFIARTTSRTPVTLTVGNAVLSLSISAPTSNASYTKAVAASGNVTWKGEKSESVKMEVTYGKTGDQNVYLDYIRFQMKRALKLYGTETAFRSVDAINNVSRFELADASESTVVLNVTDVTNPKRMQTTLEGTNLSFTAAASSQLQEYIAFDKNKLTDTPEIIGEVSTQNLHGLETPNMVIIVPPAFTAQAQRLAEAHRQRNGLTVEVINPEPIYNEFSSGTPDATAYRRLMKMFYDRNPEKLKYLLLFGDGCYDNRGLTREWQQNSSLLANMLLTYQSQNSIDIYSYTTDDYFGFLEDGSGASLASAKLCVGIGRFPIRTNDEAKAAVDKIISYMDNTLPGNWKNNITFVADDGSNADPDKNAHMKQADALAKIVEENHPEFRINKLYFDAYTKDRTGGNASYPDVETALQKQLKNGLMVLNYTGHGNTTSWSDEAVMTQSYIQQATYPYLPLWITATCDFTRFDALATSAGESVFLNEKSGGIALFTTTRAVFSQDNAVINQAIIRNLFSREGNRRYTLGEVMMKAKQSMETDSNKLNFTLIGDPALTLTFPDYSIAVTEINGKQLDSSEDITIKALERVTIKGEVRKPDGTKDSGFTGPLQSTIFDSKSTITTLDNFSTGTKFQYEDYPNTLYIGNDTVRNGEFSFTFTVPKDIAYSNDFGKMNFYALNNQDSIEAQGSFMDFRVGGTSDTGGDDTEGPEIRYLYLNDTTFVDGGQVNSTPLFVASLWDKSGINITGSSIGHDMMLIIDNQTSKSYNLNDYYQLVGNDGAGQVIFSIPQLEAGLHTAEFKVWDVLNNSTTQTFTFEVVKDMKPNLISVYATPVPAREQVTFHLKHNFPESQLTVKIEVYDMAGRLRWSHEETGSSEAFKDYQLEWNMMGNGNARLRPGVYIYRASLRSGNSQTATGANKMIILAQ</sequence>
<dbReference type="InterPro" id="IPR029030">
    <property type="entry name" value="Caspase-like_dom_sf"/>
</dbReference>
<dbReference type="SUPFAM" id="SSF52129">
    <property type="entry name" value="Caspase-like"/>
    <property type="match status" value="1"/>
</dbReference>
<protein>
    <submittedName>
        <fullName evidence="4">Type IX secretion system sortase PorU</fullName>
    </submittedName>
</protein>
<dbReference type="InterPro" id="IPR001769">
    <property type="entry name" value="Gingipain"/>
</dbReference>
<evidence type="ECO:0000313" key="5">
    <source>
        <dbReference type="Proteomes" id="UP001320603"/>
    </source>
</evidence>
<reference evidence="4 5" key="1">
    <citation type="submission" date="2024-02" db="EMBL/GenBank/DDBJ databases">
        <title>Whole genome sequencing of Parabacteroides sp. AD58.</title>
        <authorList>
            <person name="Chaplin A.V."/>
            <person name="Pikina A.P."/>
            <person name="Sokolova S.R."/>
            <person name="Korostin D.O."/>
            <person name="Efimov B.A."/>
        </authorList>
    </citation>
    <scope>NUCLEOTIDE SEQUENCE [LARGE SCALE GENOMIC DNA]</scope>
    <source>
        <strain evidence="4 5">AD58</strain>
    </source>
</reference>
<evidence type="ECO:0000256" key="1">
    <source>
        <dbReference type="ARBA" id="ARBA00022729"/>
    </source>
</evidence>
<keyword evidence="5" id="KW-1185">Reference proteome</keyword>
<dbReference type="InterPro" id="IPR029031">
    <property type="entry name" value="Gingipain_N_sf"/>
</dbReference>
<name>A0ABZ2IKZ7_9BACT</name>